<dbReference type="Proteomes" id="UP000186385">
    <property type="component" value="Unassembled WGS sequence"/>
</dbReference>
<evidence type="ECO:0000313" key="2">
    <source>
        <dbReference type="EMBL" id="OXS80591.1"/>
    </source>
</evidence>
<sequence length="66" mass="7147">MNLRGAIAQNLTGKTPNDLSAVIQDAISGGEEKTLPGLGVMLEMFWKKSTTEEQKVVLERMASALK</sequence>
<evidence type="ECO:0000256" key="1">
    <source>
        <dbReference type="ARBA" id="ARBA00022969"/>
    </source>
</evidence>
<protein>
    <submittedName>
        <fullName evidence="3">Small acid-soluble spore protein I (Minor)</fullName>
    </submittedName>
    <submittedName>
        <fullName evidence="2">Small acid-soluble spore protein SspI</fullName>
    </submittedName>
</protein>
<evidence type="ECO:0000313" key="4">
    <source>
        <dbReference type="Proteomes" id="UP000186385"/>
    </source>
</evidence>
<dbReference type="GO" id="GO:0030435">
    <property type="term" value="P:sporulation resulting in formation of a cellular spore"/>
    <property type="evidence" value="ECO:0007669"/>
    <property type="project" value="UniProtKB-KW"/>
</dbReference>
<organism evidence="3 4">
    <name type="scientific">Domibacillus enclensis</name>
    <dbReference type="NCBI Taxonomy" id="1017273"/>
    <lineage>
        <taxon>Bacteria</taxon>
        <taxon>Bacillati</taxon>
        <taxon>Bacillota</taxon>
        <taxon>Bacilli</taxon>
        <taxon>Bacillales</taxon>
        <taxon>Bacillaceae</taxon>
        <taxon>Domibacillus</taxon>
    </lineage>
</organism>
<reference evidence="5" key="2">
    <citation type="submission" date="2017-03" db="EMBL/GenBank/DDBJ databases">
        <title>Bacillus sp. V-88(T) DSM27956, whole genome shotgun sequencing project.</title>
        <authorList>
            <person name="Dastager S.G."/>
            <person name="Neurgaonkar P.S."/>
            <person name="Dharne M.S."/>
        </authorList>
    </citation>
    <scope>NUCLEOTIDE SEQUENCE [LARGE SCALE GENOMIC DNA]</scope>
    <source>
        <strain evidence="5">DSM 25145</strain>
    </source>
</reference>
<dbReference type="EMBL" id="MWSK01000001">
    <property type="protein sequence ID" value="OXS80591.1"/>
    <property type="molecule type" value="Genomic_DNA"/>
</dbReference>
<reference evidence="2" key="3">
    <citation type="submission" date="2017-03" db="EMBL/GenBank/DDBJ databases">
        <authorList>
            <person name="Dastager S.G."/>
            <person name="Neurgaonkar P.S."/>
            <person name="Dharne M.S."/>
        </authorList>
    </citation>
    <scope>NUCLEOTIDE SEQUENCE</scope>
    <source>
        <strain evidence="2">DSM 25145</strain>
    </source>
</reference>
<dbReference type="RefSeq" id="WP_082084681.1">
    <property type="nucleotide sequence ID" value="NZ_FTLX01000001.1"/>
</dbReference>
<keyword evidence="1" id="KW-0749">Sporulation</keyword>
<dbReference type="NCBIfam" id="TIGR03092">
    <property type="entry name" value="SASP_sspI"/>
    <property type="match status" value="1"/>
</dbReference>
<keyword evidence="5" id="KW-1185">Reference proteome</keyword>
<dbReference type="Proteomes" id="UP000215545">
    <property type="component" value="Unassembled WGS sequence"/>
</dbReference>
<dbReference type="AlphaFoldDB" id="A0A1N6Q551"/>
<evidence type="ECO:0000313" key="5">
    <source>
        <dbReference type="Proteomes" id="UP000215545"/>
    </source>
</evidence>
<dbReference type="OrthoDB" id="2453696at2"/>
<dbReference type="Pfam" id="PF14098">
    <property type="entry name" value="SSPI"/>
    <property type="match status" value="1"/>
</dbReference>
<dbReference type="EMBL" id="FTLX01000001">
    <property type="protein sequence ID" value="SIQ11723.1"/>
    <property type="molecule type" value="Genomic_DNA"/>
</dbReference>
<proteinExistence type="predicted"/>
<name>A0A1N6Q551_9BACI</name>
<reference evidence="3 4" key="1">
    <citation type="submission" date="2017-01" db="EMBL/GenBank/DDBJ databases">
        <authorList>
            <person name="Mah S.A."/>
            <person name="Swanson W.J."/>
            <person name="Moy G.W."/>
            <person name="Vacquier V.D."/>
        </authorList>
    </citation>
    <scope>NUCLEOTIDE SEQUENCE [LARGE SCALE GENOMIC DNA]</scope>
    <source>
        <strain evidence="3 4">NIO-1016</strain>
    </source>
</reference>
<evidence type="ECO:0000313" key="3">
    <source>
        <dbReference type="EMBL" id="SIQ11723.1"/>
    </source>
</evidence>
<dbReference type="GO" id="GO:0030436">
    <property type="term" value="P:asexual sporulation"/>
    <property type="evidence" value="ECO:0007669"/>
    <property type="project" value="InterPro"/>
</dbReference>
<dbReference type="STRING" id="1017273.SAMN05443094_101756"/>
<dbReference type="InterPro" id="IPR017525">
    <property type="entry name" value="SspI"/>
</dbReference>
<gene>
    <name evidence="2" type="ORF">B1B05_03690</name>
    <name evidence="3" type="ORF">SAMN05443094_101756</name>
</gene>
<accession>A0A1N6Q551</accession>